<keyword evidence="2" id="KW-1185">Reference proteome</keyword>
<accession>A0ACC3Z0Q2</accession>
<comment type="caution">
    <text evidence="1">The sequence shown here is derived from an EMBL/GenBank/DDBJ whole genome shotgun (WGS) entry which is preliminary data.</text>
</comment>
<sequence length="332" mass="36391">MAFHAVKTARPASQALSRQSLIQKATNHPSHSTSAIASHSTTSASITAAPTSFTCRVPSNSSSYFIHNKSFSTQTARMASTMPAQHGHSQACCNIPPVIAKGYQAKGSYEEIGGLKTYVTGPADAKKAIVVIYDIFGYFDQTLQGADILATSDAQKYRVFIPDWFAGEPCPIEWFPPNTEEKQKNLGGFFQKFPPPKVAGQVPDYVKAIQSKYSSLESFGILGYCWGGKVVSLVTSGDSNPFKVGAEIHPAMVEPEDAKGIKIPLIMLASKDEPEDAVKQFEENLTTAKHVETFKDQIHGWMAARSDLEDARVKEEYTRGYKTVLQFFSKNF</sequence>
<keyword evidence="1" id="KW-0378">Hydrolase</keyword>
<organism evidence="1 2">
    <name type="scientific">Colletotrichum truncatum</name>
    <name type="common">Anthracnose fungus</name>
    <name type="synonym">Colletotrichum capsici</name>
    <dbReference type="NCBI Taxonomy" id="5467"/>
    <lineage>
        <taxon>Eukaryota</taxon>
        <taxon>Fungi</taxon>
        <taxon>Dikarya</taxon>
        <taxon>Ascomycota</taxon>
        <taxon>Pezizomycotina</taxon>
        <taxon>Sordariomycetes</taxon>
        <taxon>Hypocreomycetidae</taxon>
        <taxon>Glomerellales</taxon>
        <taxon>Glomerellaceae</taxon>
        <taxon>Colletotrichum</taxon>
        <taxon>Colletotrichum truncatum species complex</taxon>
    </lineage>
</organism>
<evidence type="ECO:0000313" key="1">
    <source>
        <dbReference type="EMBL" id="KAL0937590.1"/>
    </source>
</evidence>
<name>A0ACC3Z0Q2_COLTU</name>
<proteinExistence type="predicted"/>
<dbReference type="EMBL" id="VUJX02000004">
    <property type="protein sequence ID" value="KAL0937590.1"/>
    <property type="molecule type" value="Genomic_DNA"/>
</dbReference>
<evidence type="ECO:0000313" key="2">
    <source>
        <dbReference type="Proteomes" id="UP000805649"/>
    </source>
</evidence>
<gene>
    <name evidence="1" type="ORF">CTRU02_207321</name>
</gene>
<dbReference type="Proteomes" id="UP000805649">
    <property type="component" value="Unassembled WGS sequence"/>
</dbReference>
<protein>
    <submittedName>
        <fullName evidence="1">Dienelactone hydrolase</fullName>
    </submittedName>
</protein>
<reference evidence="1 2" key="1">
    <citation type="journal article" date="2020" name="Phytopathology">
        <title>Genome Sequence Resources of Colletotrichum truncatum, C. plurivorum, C. musicola, and C. sojae: Four Species Pathogenic to Soybean (Glycine max).</title>
        <authorList>
            <person name="Rogerio F."/>
            <person name="Boufleur T.R."/>
            <person name="Ciampi-Guillardi M."/>
            <person name="Sukno S.A."/>
            <person name="Thon M.R."/>
            <person name="Massola Junior N.S."/>
            <person name="Baroncelli R."/>
        </authorList>
    </citation>
    <scope>NUCLEOTIDE SEQUENCE [LARGE SCALE GENOMIC DNA]</scope>
    <source>
        <strain evidence="1 2">CMES1059</strain>
    </source>
</reference>